<evidence type="ECO:0000313" key="15">
    <source>
        <dbReference type="EnsemblMetazoa" id="CLYHEMP020919.2"/>
    </source>
</evidence>
<dbReference type="PROSITE" id="PS50053">
    <property type="entry name" value="UBIQUITIN_2"/>
    <property type="match status" value="1"/>
</dbReference>
<evidence type="ECO:0000256" key="1">
    <source>
        <dbReference type="ARBA" id="ARBA00004245"/>
    </source>
</evidence>
<dbReference type="InterPro" id="IPR029071">
    <property type="entry name" value="Ubiquitin-like_domsf"/>
</dbReference>
<dbReference type="SUPFAM" id="SSF57997">
    <property type="entry name" value="Tropomyosin"/>
    <property type="match status" value="1"/>
</dbReference>
<evidence type="ECO:0000259" key="12">
    <source>
        <dbReference type="PROSITE" id="PS50033"/>
    </source>
</evidence>
<evidence type="ECO:0000256" key="4">
    <source>
        <dbReference type="ARBA" id="ARBA00023212"/>
    </source>
</evidence>
<dbReference type="Gene3D" id="3.10.20.90">
    <property type="entry name" value="Phosphatidylinositol 3-kinase Catalytic Subunit, Chain A, domain 1"/>
    <property type="match status" value="1"/>
</dbReference>
<dbReference type="PANTHER" id="PTHR23333">
    <property type="entry name" value="UBX DOMAIN CONTAINING PROTEIN"/>
    <property type="match status" value="1"/>
</dbReference>
<evidence type="ECO:0000256" key="6">
    <source>
        <dbReference type="ARBA" id="ARBA00062345"/>
    </source>
</evidence>
<dbReference type="EnsemblMetazoa" id="CLYHEMT020919.2">
    <property type="protein sequence ID" value="CLYHEMP020919.2"/>
    <property type="gene ID" value="CLYHEMG020919"/>
</dbReference>
<dbReference type="PROSITE" id="PS50033">
    <property type="entry name" value="UBX"/>
    <property type="match status" value="1"/>
</dbReference>
<dbReference type="FunFam" id="3.30.420.210:FF:000003">
    <property type="entry name" value="UBX domain protein 11"/>
    <property type="match status" value="1"/>
</dbReference>
<protein>
    <recommendedName>
        <fullName evidence="7">UBX domain-containing protein 11</fullName>
    </recommendedName>
    <alternativeName>
        <fullName evidence="9">Socius</fullName>
    </alternativeName>
    <alternativeName>
        <fullName evidence="8">UBX domain-containing protein 5</fullName>
    </alternativeName>
</protein>
<dbReference type="PROSITE" id="PS51399">
    <property type="entry name" value="SEP"/>
    <property type="match status" value="1"/>
</dbReference>
<keyword evidence="3 10" id="KW-0175">Coiled coil</keyword>
<name>A0A7M5XBK2_9CNID</name>
<reference evidence="15" key="1">
    <citation type="submission" date="2021-01" db="UniProtKB">
        <authorList>
            <consortium name="EnsemblMetazoa"/>
        </authorList>
    </citation>
    <scope>IDENTIFICATION</scope>
</reference>
<dbReference type="Pfam" id="PF00789">
    <property type="entry name" value="UBX"/>
    <property type="match status" value="1"/>
</dbReference>
<comment type="subunit">
    <text evidence="6">Interacts with GNA12, GNA13, RND1, RND2 and RND3.</text>
</comment>
<feature type="domain" description="UBX" evidence="12">
    <location>
        <begin position="430"/>
        <end position="507"/>
    </location>
</feature>
<evidence type="ECO:0000313" key="16">
    <source>
        <dbReference type="Proteomes" id="UP000594262"/>
    </source>
</evidence>
<dbReference type="OrthoDB" id="25887at2759"/>
<evidence type="ECO:0000256" key="8">
    <source>
        <dbReference type="ARBA" id="ARBA00075811"/>
    </source>
</evidence>
<evidence type="ECO:0000256" key="7">
    <source>
        <dbReference type="ARBA" id="ARBA00073759"/>
    </source>
</evidence>
<dbReference type="PANTHER" id="PTHR23333:SF4">
    <property type="entry name" value="UBX DOMAIN-CONTAINING PROTEIN 11"/>
    <property type="match status" value="1"/>
</dbReference>
<dbReference type="InterPro" id="IPR036241">
    <property type="entry name" value="NSFL1C_SEP_dom_sf"/>
</dbReference>
<evidence type="ECO:0000256" key="9">
    <source>
        <dbReference type="ARBA" id="ARBA00081109"/>
    </source>
</evidence>
<keyword evidence="4" id="KW-0206">Cytoskeleton</keyword>
<dbReference type="InterPro" id="IPR000626">
    <property type="entry name" value="Ubiquitin-like_dom"/>
</dbReference>
<keyword evidence="16" id="KW-1185">Reference proteome</keyword>
<evidence type="ECO:0000256" key="2">
    <source>
        <dbReference type="ARBA" id="ARBA00022490"/>
    </source>
</evidence>
<dbReference type="Gene3D" id="3.30.420.210">
    <property type="entry name" value="SEP domain"/>
    <property type="match status" value="1"/>
</dbReference>
<dbReference type="CDD" id="cd17077">
    <property type="entry name" value="UBX_UBXN11"/>
    <property type="match status" value="1"/>
</dbReference>
<accession>A0A7M5XBK2</accession>
<comment type="function">
    <text evidence="5">May be involved in the reorganization of actin cytoskeleton mediated by RND1, RND2 and RND3. Promotes RHOA activation mediated by GNA12 and GNA13.</text>
</comment>
<dbReference type="AlphaFoldDB" id="A0A7M5XBK2"/>
<dbReference type="GO" id="GO:0043130">
    <property type="term" value="F:ubiquitin binding"/>
    <property type="evidence" value="ECO:0007669"/>
    <property type="project" value="TreeGrafter"/>
</dbReference>
<feature type="region of interest" description="Disordered" evidence="11">
    <location>
        <begin position="319"/>
        <end position="350"/>
    </location>
</feature>
<proteinExistence type="predicted"/>
<organism evidence="15 16">
    <name type="scientific">Clytia hemisphaerica</name>
    <dbReference type="NCBI Taxonomy" id="252671"/>
    <lineage>
        <taxon>Eukaryota</taxon>
        <taxon>Metazoa</taxon>
        <taxon>Cnidaria</taxon>
        <taxon>Hydrozoa</taxon>
        <taxon>Hydroidolina</taxon>
        <taxon>Leptothecata</taxon>
        <taxon>Obeliida</taxon>
        <taxon>Clytiidae</taxon>
        <taxon>Clytia</taxon>
    </lineage>
</organism>
<keyword evidence="2" id="KW-0963">Cytoplasm</keyword>
<evidence type="ECO:0000259" key="14">
    <source>
        <dbReference type="PROSITE" id="PS51399"/>
    </source>
</evidence>
<dbReference type="GO" id="GO:0043161">
    <property type="term" value="P:proteasome-mediated ubiquitin-dependent protein catabolic process"/>
    <property type="evidence" value="ECO:0007669"/>
    <property type="project" value="TreeGrafter"/>
</dbReference>
<comment type="subcellular location">
    <subcellularLocation>
        <location evidence="1">Cytoplasm</location>
        <location evidence="1">Cytoskeleton</location>
    </subcellularLocation>
</comment>
<evidence type="ECO:0000256" key="3">
    <source>
        <dbReference type="ARBA" id="ARBA00023054"/>
    </source>
</evidence>
<feature type="domain" description="Ubiquitin-like" evidence="13">
    <location>
        <begin position="435"/>
        <end position="513"/>
    </location>
</feature>
<evidence type="ECO:0000256" key="11">
    <source>
        <dbReference type="SAM" id="MobiDB-lite"/>
    </source>
</evidence>
<dbReference type="SUPFAM" id="SSF54236">
    <property type="entry name" value="Ubiquitin-like"/>
    <property type="match status" value="1"/>
</dbReference>
<evidence type="ECO:0000256" key="10">
    <source>
        <dbReference type="SAM" id="Coils"/>
    </source>
</evidence>
<feature type="domain" description="SEP" evidence="14">
    <location>
        <begin position="245"/>
        <end position="309"/>
    </location>
</feature>
<evidence type="ECO:0000256" key="5">
    <source>
        <dbReference type="ARBA" id="ARBA00059434"/>
    </source>
</evidence>
<dbReference type="GO" id="GO:0005856">
    <property type="term" value="C:cytoskeleton"/>
    <property type="evidence" value="ECO:0007669"/>
    <property type="project" value="UniProtKB-SubCell"/>
</dbReference>
<dbReference type="SUPFAM" id="SSF102848">
    <property type="entry name" value="NSFL1 (p97 ATPase) cofactor p47, SEP domain"/>
    <property type="match status" value="1"/>
</dbReference>
<dbReference type="Proteomes" id="UP000594262">
    <property type="component" value="Unplaced"/>
</dbReference>
<feature type="compositionally biased region" description="Basic and acidic residues" evidence="11">
    <location>
        <begin position="335"/>
        <end position="350"/>
    </location>
</feature>
<dbReference type="InterPro" id="IPR001012">
    <property type="entry name" value="UBX_dom"/>
</dbReference>
<dbReference type="Pfam" id="PF08059">
    <property type="entry name" value="SEP"/>
    <property type="match status" value="1"/>
</dbReference>
<feature type="coiled-coil region" evidence="10">
    <location>
        <begin position="84"/>
        <end position="153"/>
    </location>
</feature>
<sequence>MLAITSVCHGVIFFFRKYRMSSPLSNLKNKKRTPLKQGSRTAPFKPKEFHEDDLLDQVYSTEGEKYKASHGVNRSSPVTNGDLMKSMMSRLTAAEKGLTEAEQRNKEKDKKIRILEEKCEIYKKAQGYGSNQVLELERKCHKLQRQIHSMENFLEDYGMIWVGTNDSSDEDCFDNDGLNDEGDNEEPLWNPDSSIIEQCHPQHQHKEFHMDYDLVLKNIGELNEIAGEGQHFIKHTKDGARLQVKESVPLILYANGIFMFGGPFRSFEEKTTQICMKDLMDGYFPSELQNTYPDGVPFTVTDKRDKTYRDKRMEKLFPGQGYLLSPEKSSPTTRNSEDSKENDGKSNEINRVAMEENQREGPKYSTENFLSKLPSSVLKNGKIIDILGDLRESLQENNQSTKHNVVVIETDVVRNMKSRLTNGRRSRPQTPSNITTLRIKSETGEETYVLKMLYTQKIEDVRRFLNETRNTSDDDYDLKTSFPNQTYDESNKTLRDYGLTPNATLHMVTRKTS</sequence>
<dbReference type="InterPro" id="IPR012989">
    <property type="entry name" value="SEP_domain"/>
</dbReference>
<evidence type="ECO:0000259" key="13">
    <source>
        <dbReference type="PROSITE" id="PS50053"/>
    </source>
</evidence>